<accession>A0ABC8ISJ7</accession>
<keyword evidence="3" id="KW-0732">Signal</keyword>
<feature type="signal peptide" evidence="3">
    <location>
        <begin position="1"/>
        <end position="22"/>
    </location>
</feature>
<evidence type="ECO:0000313" key="4">
    <source>
        <dbReference type="EMBL" id="CAH8293024.1"/>
    </source>
</evidence>
<dbReference type="PANTHER" id="PTHR36721">
    <property type="entry name" value="PROLINE-RICH FAMILY PROTEIN"/>
    <property type="match status" value="1"/>
</dbReference>
<organism evidence="4 5">
    <name type="scientific">Eruca vesicaria subsp. sativa</name>
    <name type="common">Garden rocket</name>
    <name type="synonym">Eruca sativa</name>
    <dbReference type="NCBI Taxonomy" id="29727"/>
    <lineage>
        <taxon>Eukaryota</taxon>
        <taxon>Viridiplantae</taxon>
        <taxon>Streptophyta</taxon>
        <taxon>Embryophyta</taxon>
        <taxon>Tracheophyta</taxon>
        <taxon>Spermatophyta</taxon>
        <taxon>Magnoliopsida</taxon>
        <taxon>eudicotyledons</taxon>
        <taxon>Gunneridae</taxon>
        <taxon>Pentapetalae</taxon>
        <taxon>rosids</taxon>
        <taxon>malvids</taxon>
        <taxon>Brassicales</taxon>
        <taxon>Brassicaceae</taxon>
        <taxon>Brassiceae</taxon>
        <taxon>Eruca</taxon>
    </lineage>
</organism>
<dbReference type="Proteomes" id="UP001642260">
    <property type="component" value="Unassembled WGS sequence"/>
</dbReference>
<feature type="chain" id="PRO_5044804166" evidence="3">
    <location>
        <begin position="23"/>
        <end position="177"/>
    </location>
</feature>
<proteinExistence type="predicted"/>
<reference evidence="4 5" key="1">
    <citation type="submission" date="2022-03" db="EMBL/GenBank/DDBJ databases">
        <authorList>
            <person name="Macdonald S."/>
            <person name="Ahmed S."/>
            <person name="Newling K."/>
        </authorList>
    </citation>
    <scope>NUCLEOTIDE SEQUENCE [LARGE SCALE GENOMIC DNA]</scope>
</reference>
<feature type="transmembrane region" description="Helical" evidence="2">
    <location>
        <begin position="144"/>
        <end position="165"/>
    </location>
</feature>
<dbReference type="AlphaFoldDB" id="A0ABC8ISJ7"/>
<gene>
    <name evidence="4" type="ORF">ERUC_LOCUS1575</name>
</gene>
<comment type="caution">
    <text evidence="4">The sequence shown here is derived from an EMBL/GenBank/DDBJ whole genome shotgun (WGS) entry which is preliminary data.</text>
</comment>
<evidence type="ECO:0000256" key="2">
    <source>
        <dbReference type="SAM" id="Phobius"/>
    </source>
</evidence>
<keyword evidence="5" id="KW-1185">Reference proteome</keyword>
<name>A0ABC8ISJ7_ERUVS</name>
<keyword evidence="2" id="KW-0812">Transmembrane</keyword>
<evidence type="ECO:0000256" key="3">
    <source>
        <dbReference type="SAM" id="SignalP"/>
    </source>
</evidence>
<evidence type="ECO:0000313" key="5">
    <source>
        <dbReference type="Proteomes" id="UP001642260"/>
    </source>
</evidence>
<dbReference type="EMBL" id="CAKOAT010048488">
    <property type="protein sequence ID" value="CAH8293024.1"/>
    <property type="molecule type" value="Genomic_DNA"/>
</dbReference>
<keyword evidence="2" id="KW-0472">Membrane</keyword>
<dbReference type="PANTHER" id="PTHR36721:SF4">
    <property type="entry name" value="BNACNNG28470D PROTEIN"/>
    <property type="match status" value="1"/>
</dbReference>
<feature type="region of interest" description="Disordered" evidence="1">
    <location>
        <begin position="24"/>
        <end position="137"/>
    </location>
</feature>
<protein>
    <submittedName>
        <fullName evidence="4">Uncharacterized protein</fullName>
    </submittedName>
</protein>
<sequence>MGFLNIVLLVAMILSFNTFLLAQSQQDQDQDQDQDQPQSPPSFWEPRSPPLESGITQPPPPPPPQSSAVIIESPPPPPSPSPPPRPPPPPSPSPPPPPPPQNALASPPHSSRHRPRRLWPPPPPPPQRTFKQSEKSGLNTGKTVGLVFAGFAGLLQICVVAFLVFKRNQLLRMTHTY</sequence>
<evidence type="ECO:0000256" key="1">
    <source>
        <dbReference type="SAM" id="MobiDB-lite"/>
    </source>
</evidence>
<feature type="compositionally biased region" description="Pro residues" evidence="1">
    <location>
        <begin position="118"/>
        <end position="127"/>
    </location>
</feature>
<feature type="compositionally biased region" description="Pro residues" evidence="1">
    <location>
        <begin position="73"/>
        <end position="101"/>
    </location>
</feature>
<keyword evidence="2" id="KW-1133">Transmembrane helix</keyword>